<accession>A0A542YP43</accession>
<feature type="region of interest" description="Disordered" evidence="4">
    <location>
        <begin position="25"/>
        <end position="78"/>
    </location>
</feature>
<feature type="compositionally biased region" description="Acidic residues" evidence="4">
    <location>
        <begin position="29"/>
        <end position="75"/>
    </location>
</feature>
<dbReference type="PANTHER" id="PTHR30632">
    <property type="entry name" value="MOLYBDATE-BINDING PERIPLASMIC PROTEIN"/>
    <property type="match status" value="1"/>
</dbReference>
<evidence type="ECO:0000313" key="6">
    <source>
        <dbReference type="EMBL" id="TQL49866.1"/>
    </source>
</evidence>
<feature type="signal peptide" evidence="5">
    <location>
        <begin position="1"/>
        <end position="27"/>
    </location>
</feature>
<dbReference type="GO" id="GO:0030973">
    <property type="term" value="F:molybdate ion binding"/>
    <property type="evidence" value="ECO:0007669"/>
    <property type="project" value="TreeGrafter"/>
</dbReference>
<sequence>MTSTRTLRRLTVLASVPLLALTLAACGGDDGDDAGSGDDSSENAEDADAGADSDADDGADTDTDDEAESSEDADEAAGGVSGDIVVFGAASLTDTFTELGEQFEAENPDATVTFNFGASSALAQQIISGAPADVFASASPATMQQVTDEDLAAGEPVVFVSNRLEIVVPAGNPAGITGLEDFTNEDLTIALCAEEVPCGAASVKVFEAAGLTPAPDTYEEDVRATLTKVELDEVDAALVYRTDVIVAGDSVEGIDFPESGEAVNDYPIALLSEAPNSEAGQAFIDFVLSEAGQTVLGDAGFDLP</sequence>
<dbReference type="PROSITE" id="PS51257">
    <property type="entry name" value="PROKAR_LIPOPROTEIN"/>
    <property type="match status" value="1"/>
</dbReference>
<keyword evidence="7" id="KW-1185">Reference proteome</keyword>
<name>A0A542YP43_9MICO</name>
<evidence type="ECO:0000256" key="4">
    <source>
        <dbReference type="SAM" id="MobiDB-lite"/>
    </source>
</evidence>
<dbReference type="SUPFAM" id="SSF53850">
    <property type="entry name" value="Periplasmic binding protein-like II"/>
    <property type="match status" value="1"/>
</dbReference>
<evidence type="ECO:0000313" key="7">
    <source>
        <dbReference type="Proteomes" id="UP000319516"/>
    </source>
</evidence>
<keyword evidence="3 5" id="KW-0732">Signal</keyword>
<dbReference type="Gene3D" id="3.40.190.10">
    <property type="entry name" value="Periplasmic binding protein-like II"/>
    <property type="match status" value="2"/>
</dbReference>
<dbReference type="Pfam" id="PF13531">
    <property type="entry name" value="SBP_bac_11"/>
    <property type="match status" value="1"/>
</dbReference>
<organism evidence="6 7">
    <name type="scientific">Ornithinicoccus hortensis</name>
    <dbReference type="NCBI Taxonomy" id="82346"/>
    <lineage>
        <taxon>Bacteria</taxon>
        <taxon>Bacillati</taxon>
        <taxon>Actinomycetota</taxon>
        <taxon>Actinomycetes</taxon>
        <taxon>Micrococcales</taxon>
        <taxon>Intrasporangiaceae</taxon>
        <taxon>Ornithinicoccus</taxon>
    </lineage>
</organism>
<dbReference type="Proteomes" id="UP000319516">
    <property type="component" value="Unassembled WGS sequence"/>
</dbReference>
<reference evidence="6 7" key="1">
    <citation type="submission" date="2019-06" db="EMBL/GenBank/DDBJ databases">
        <title>Sequencing the genomes of 1000 actinobacteria strains.</title>
        <authorList>
            <person name="Klenk H.-P."/>
        </authorList>
    </citation>
    <scope>NUCLEOTIDE SEQUENCE [LARGE SCALE GENOMIC DNA]</scope>
    <source>
        <strain evidence="6 7">DSM 12335</strain>
    </source>
</reference>
<dbReference type="GO" id="GO:0015689">
    <property type="term" value="P:molybdate ion transport"/>
    <property type="evidence" value="ECO:0007669"/>
    <property type="project" value="InterPro"/>
</dbReference>
<gene>
    <name evidence="6" type="ORF">FB467_0962</name>
</gene>
<keyword evidence="2" id="KW-0479">Metal-binding</keyword>
<evidence type="ECO:0000256" key="5">
    <source>
        <dbReference type="SAM" id="SignalP"/>
    </source>
</evidence>
<dbReference type="NCBIfam" id="TIGR01256">
    <property type="entry name" value="modA"/>
    <property type="match status" value="1"/>
</dbReference>
<dbReference type="PANTHER" id="PTHR30632:SF0">
    <property type="entry name" value="SULFATE-BINDING PROTEIN"/>
    <property type="match status" value="1"/>
</dbReference>
<evidence type="ECO:0000256" key="1">
    <source>
        <dbReference type="ARBA" id="ARBA00009175"/>
    </source>
</evidence>
<dbReference type="RefSeq" id="WP_141784075.1">
    <property type="nucleotide sequence ID" value="NZ_BAAAIK010000004.1"/>
</dbReference>
<comment type="caution">
    <text evidence="6">The sequence shown here is derived from an EMBL/GenBank/DDBJ whole genome shotgun (WGS) entry which is preliminary data.</text>
</comment>
<dbReference type="EMBL" id="VFOP01000001">
    <property type="protein sequence ID" value="TQL49866.1"/>
    <property type="molecule type" value="Genomic_DNA"/>
</dbReference>
<comment type="similarity">
    <text evidence="1">Belongs to the bacterial solute-binding protein ModA family.</text>
</comment>
<proteinExistence type="inferred from homology"/>
<dbReference type="AlphaFoldDB" id="A0A542YP43"/>
<protein>
    <submittedName>
        <fullName evidence="6">Molybdate transport system substrate-binding protein</fullName>
    </submittedName>
</protein>
<evidence type="ECO:0000256" key="3">
    <source>
        <dbReference type="ARBA" id="ARBA00022729"/>
    </source>
</evidence>
<dbReference type="InterPro" id="IPR050682">
    <property type="entry name" value="ModA/WtpA"/>
</dbReference>
<evidence type="ECO:0000256" key="2">
    <source>
        <dbReference type="ARBA" id="ARBA00022723"/>
    </source>
</evidence>
<feature type="chain" id="PRO_5039516835" evidence="5">
    <location>
        <begin position="28"/>
        <end position="304"/>
    </location>
</feature>
<dbReference type="GO" id="GO:0046872">
    <property type="term" value="F:metal ion binding"/>
    <property type="evidence" value="ECO:0007669"/>
    <property type="project" value="UniProtKB-KW"/>
</dbReference>
<dbReference type="OrthoDB" id="9785015at2"/>
<dbReference type="InterPro" id="IPR005950">
    <property type="entry name" value="ModA"/>
</dbReference>